<dbReference type="PANTHER" id="PTHR46124:SF2">
    <property type="entry name" value="D-AMINOACYL-TRNA DEACYLASE"/>
    <property type="match status" value="1"/>
</dbReference>
<dbReference type="InterPro" id="IPR018228">
    <property type="entry name" value="DNase_TatD-rel_CS"/>
</dbReference>
<keyword evidence="2" id="KW-0378">Hydrolase</keyword>
<evidence type="ECO:0000313" key="5">
    <source>
        <dbReference type="Proteomes" id="UP000177821"/>
    </source>
</evidence>
<organism evidence="4 5">
    <name type="scientific">Candidatus Woykebacteria bacterium RIFCSPHIGHO2_02_FULL_43_16b</name>
    <dbReference type="NCBI Taxonomy" id="1802601"/>
    <lineage>
        <taxon>Bacteria</taxon>
        <taxon>Candidatus Woykeibacteriota</taxon>
    </lineage>
</organism>
<sequence length="264" mass="29532">MFIDTHAHLNFKAFDNDREAIIKKSIGEGVGKIIIVGSSLATSLSSVALASKYPELYASVGVHPHHSGEYDSYTLDKLTDLATNNKVVAIGEIGLDYHEYISETKPGISDPKLQKTAFLEQIKLSQKLSLPVIIHCREAMGDLFPLVAQLKRHDFTNLTGVFHCYSEGLDYAKKIVNLGLFVSFTPIITYPKNDYLREVVRYLPLDLILLETDSPFLPPQEKRGLRNDPTAVKIVAQTISEVKKISLEEVEKTTTQNAERLFKI</sequence>
<dbReference type="GO" id="GO:0004536">
    <property type="term" value="F:DNA nuclease activity"/>
    <property type="evidence" value="ECO:0007669"/>
    <property type="project" value="InterPro"/>
</dbReference>
<dbReference type="Gene3D" id="3.20.20.140">
    <property type="entry name" value="Metal-dependent hydrolases"/>
    <property type="match status" value="1"/>
</dbReference>
<dbReference type="FunFam" id="3.20.20.140:FF:000005">
    <property type="entry name" value="TatD family hydrolase"/>
    <property type="match status" value="1"/>
</dbReference>
<dbReference type="PIRSF" id="PIRSF005902">
    <property type="entry name" value="DNase_TatD"/>
    <property type="match status" value="1"/>
</dbReference>
<gene>
    <name evidence="4" type="ORF">A3J50_03920</name>
</gene>
<reference evidence="4 5" key="1">
    <citation type="journal article" date="2016" name="Nat. Commun.">
        <title>Thousands of microbial genomes shed light on interconnected biogeochemical processes in an aquifer system.</title>
        <authorList>
            <person name="Anantharaman K."/>
            <person name="Brown C.T."/>
            <person name="Hug L.A."/>
            <person name="Sharon I."/>
            <person name="Castelle C.J."/>
            <person name="Probst A.J."/>
            <person name="Thomas B.C."/>
            <person name="Singh A."/>
            <person name="Wilkins M.J."/>
            <person name="Karaoz U."/>
            <person name="Brodie E.L."/>
            <person name="Williams K.H."/>
            <person name="Hubbard S.S."/>
            <person name="Banfield J.F."/>
        </authorList>
    </citation>
    <scope>NUCLEOTIDE SEQUENCE [LARGE SCALE GENOMIC DNA]</scope>
</reference>
<dbReference type="InterPro" id="IPR001130">
    <property type="entry name" value="TatD-like"/>
</dbReference>
<dbReference type="InterPro" id="IPR032466">
    <property type="entry name" value="Metal_Hydrolase"/>
</dbReference>
<feature type="binding site" evidence="3">
    <location>
        <position position="213"/>
    </location>
    <ligand>
        <name>a divalent metal cation</name>
        <dbReference type="ChEBI" id="CHEBI:60240"/>
        <label>1</label>
    </ligand>
</feature>
<protein>
    <recommendedName>
        <fullName evidence="6">Hydrolase TatD</fullName>
    </recommendedName>
</protein>
<dbReference type="PROSITE" id="PS01091">
    <property type="entry name" value="TATD_3"/>
    <property type="match status" value="1"/>
</dbReference>
<keyword evidence="1 3" id="KW-0479">Metal-binding</keyword>
<dbReference type="PANTHER" id="PTHR46124">
    <property type="entry name" value="D-AMINOACYL-TRNA DEACYLASE"/>
    <property type="match status" value="1"/>
</dbReference>
<proteinExistence type="predicted"/>
<dbReference type="PROSITE" id="PS01137">
    <property type="entry name" value="TATD_1"/>
    <property type="match status" value="1"/>
</dbReference>
<evidence type="ECO:0000256" key="1">
    <source>
        <dbReference type="ARBA" id="ARBA00022723"/>
    </source>
</evidence>
<dbReference type="GO" id="GO:0016788">
    <property type="term" value="F:hydrolase activity, acting on ester bonds"/>
    <property type="evidence" value="ECO:0007669"/>
    <property type="project" value="InterPro"/>
</dbReference>
<dbReference type="EMBL" id="MHCX01000012">
    <property type="protein sequence ID" value="OGY29875.1"/>
    <property type="molecule type" value="Genomic_DNA"/>
</dbReference>
<dbReference type="InterPro" id="IPR015991">
    <property type="entry name" value="TatD/YcfH-like"/>
</dbReference>
<evidence type="ECO:0000256" key="2">
    <source>
        <dbReference type="ARBA" id="ARBA00022801"/>
    </source>
</evidence>
<feature type="binding site" evidence="3">
    <location>
        <position position="135"/>
    </location>
    <ligand>
        <name>a divalent metal cation</name>
        <dbReference type="ChEBI" id="CHEBI:60240"/>
        <label>2</label>
    </ligand>
</feature>
<evidence type="ECO:0000256" key="3">
    <source>
        <dbReference type="PIRSR" id="PIRSR005902-1"/>
    </source>
</evidence>
<feature type="binding site" evidence="3">
    <location>
        <position position="163"/>
    </location>
    <ligand>
        <name>a divalent metal cation</name>
        <dbReference type="ChEBI" id="CHEBI:60240"/>
        <label>2</label>
    </ligand>
</feature>
<feature type="binding site" evidence="3">
    <location>
        <position position="92"/>
    </location>
    <ligand>
        <name>a divalent metal cation</name>
        <dbReference type="ChEBI" id="CHEBI:60240"/>
        <label>1</label>
    </ligand>
</feature>
<dbReference type="AlphaFoldDB" id="A0A1G1WQ52"/>
<feature type="binding site" evidence="3">
    <location>
        <position position="8"/>
    </location>
    <ligand>
        <name>a divalent metal cation</name>
        <dbReference type="ChEBI" id="CHEBI:60240"/>
        <label>1</label>
    </ligand>
</feature>
<dbReference type="NCBIfam" id="TIGR00010">
    <property type="entry name" value="YchF/TatD family DNA exonuclease"/>
    <property type="match status" value="1"/>
</dbReference>
<evidence type="ECO:0000313" key="4">
    <source>
        <dbReference type="EMBL" id="OGY29875.1"/>
    </source>
</evidence>
<comment type="caution">
    <text evidence="4">The sequence shown here is derived from an EMBL/GenBank/DDBJ whole genome shotgun (WGS) entry which is preliminary data.</text>
</comment>
<dbReference type="SUPFAM" id="SSF51556">
    <property type="entry name" value="Metallo-dependent hydrolases"/>
    <property type="match status" value="1"/>
</dbReference>
<name>A0A1G1WQ52_9BACT</name>
<dbReference type="Proteomes" id="UP000177821">
    <property type="component" value="Unassembled WGS sequence"/>
</dbReference>
<accession>A0A1G1WQ52</accession>
<dbReference type="CDD" id="cd01310">
    <property type="entry name" value="TatD_DNAse"/>
    <property type="match status" value="1"/>
</dbReference>
<feature type="binding site" evidence="3">
    <location>
        <position position="6"/>
    </location>
    <ligand>
        <name>a divalent metal cation</name>
        <dbReference type="ChEBI" id="CHEBI:60240"/>
        <label>1</label>
    </ligand>
</feature>
<dbReference type="GO" id="GO:0046872">
    <property type="term" value="F:metal ion binding"/>
    <property type="evidence" value="ECO:0007669"/>
    <property type="project" value="UniProtKB-KW"/>
</dbReference>
<dbReference type="Pfam" id="PF01026">
    <property type="entry name" value="TatD_DNase"/>
    <property type="match status" value="1"/>
</dbReference>
<evidence type="ECO:0008006" key="6">
    <source>
        <dbReference type="Google" id="ProtNLM"/>
    </source>
</evidence>